<dbReference type="Proteomes" id="UP000249547">
    <property type="component" value="Unassembled WGS sequence"/>
</dbReference>
<dbReference type="RefSeq" id="WP_111599586.1">
    <property type="nucleotide sequence ID" value="NZ_QLLL01000008.1"/>
</dbReference>
<sequence>MKAIIEIKYNSKNITNEITDQVISFSYKDKTNSEADEIELEIIDINGDWIGKNYPKHGDLIEAKITVYDAVLNCGKFRVDNINIRISNNSTIVSIQAISAGITKALRTKRNVVHESKTLKEIVTAVADTHQLRLYGDIPTIRINSLTQFNTTDLAFLNALGSKYGFTFSVRDDLLIFTDRQTLEQQQHSFTIDGNTLIAISIQDTITKSYGSASIRHHVQTSKEDLTYTLPSASNSIETLNIDTPVESFGQAERVGSAALYDSNSNATTGSIESIGNPTIIAGSSFILDKIGYNSGKWYITESTHTVNASSYTTSAEIKLINRI</sequence>
<evidence type="ECO:0008006" key="3">
    <source>
        <dbReference type="Google" id="ProtNLM"/>
    </source>
</evidence>
<proteinExistence type="predicted"/>
<protein>
    <recommendedName>
        <fullName evidence="3">Phage protein D</fullName>
    </recommendedName>
</protein>
<name>A0A327QA35_9BACT</name>
<reference evidence="1 2" key="1">
    <citation type="submission" date="2018-06" db="EMBL/GenBank/DDBJ databases">
        <title>Genomic Encyclopedia of Archaeal and Bacterial Type Strains, Phase II (KMG-II): from individual species to whole genera.</title>
        <authorList>
            <person name="Goeker M."/>
        </authorList>
    </citation>
    <scope>NUCLEOTIDE SEQUENCE [LARGE SCALE GENOMIC DNA]</scope>
    <source>
        <strain evidence="1 2">DSM 23857</strain>
    </source>
</reference>
<keyword evidence="2" id="KW-1185">Reference proteome</keyword>
<organism evidence="1 2">
    <name type="scientific">Chitinophaga skermanii</name>
    <dbReference type="NCBI Taxonomy" id="331697"/>
    <lineage>
        <taxon>Bacteria</taxon>
        <taxon>Pseudomonadati</taxon>
        <taxon>Bacteroidota</taxon>
        <taxon>Chitinophagia</taxon>
        <taxon>Chitinophagales</taxon>
        <taxon>Chitinophagaceae</taxon>
        <taxon>Chitinophaga</taxon>
    </lineage>
</organism>
<dbReference type="OrthoDB" id="9815473at2"/>
<comment type="caution">
    <text evidence="1">The sequence shown here is derived from an EMBL/GenBank/DDBJ whole genome shotgun (WGS) entry which is preliminary data.</text>
</comment>
<evidence type="ECO:0000313" key="2">
    <source>
        <dbReference type="Proteomes" id="UP000249547"/>
    </source>
</evidence>
<dbReference type="AlphaFoldDB" id="A0A327QA35"/>
<evidence type="ECO:0000313" key="1">
    <source>
        <dbReference type="EMBL" id="RAJ00472.1"/>
    </source>
</evidence>
<dbReference type="SUPFAM" id="SSF69279">
    <property type="entry name" value="Phage tail proteins"/>
    <property type="match status" value="1"/>
</dbReference>
<accession>A0A327QA35</accession>
<dbReference type="EMBL" id="QLLL01000008">
    <property type="protein sequence ID" value="RAJ00472.1"/>
    <property type="molecule type" value="Genomic_DNA"/>
</dbReference>
<gene>
    <name evidence="1" type="ORF">LX64_04178</name>
</gene>